<evidence type="ECO:0000313" key="1">
    <source>
        <dbReference type="EMBL" id="GAI52999.1"/>
    </source>
</evidence>
<dbReference type="EMBL" id="BARV01033701">
    <property type="protein sequence ID" value="GAI52999.1"/>
    <property type="molecule type" value="Genomic_DNA"/>
</dbReference>
<reference evidence="1" key="1">
    <citation type="journal article" date="2014" name="Front. Microbiol.">
        <title>High frequency of phylogenetically diverse reductive dehalogenase-homologous genes in deep subseafloor sedimentary metagenomes.</title>
        <authorList>
            <person name="Kawai M."/>
            <person name="Futagami T."/>
            <person name="Toyoda A."/>
            <person name="Takaki Y."/>
            <person name="Nishi S."/>
            <person name="Hori S."/>
            <person name="Arai W."/>
            <person name="Tsubouchi T."/>
            <person name="Morono Y."/>
            <person name="Uchiyama I."/>
            <person name="Ito T."/>
            <person name="Fujiyama A."/>
            <person name="Inagaki F."/>
            <person name="Takami H."/>
        </authorList>
    </citation>
    <scope>NUCLEOTIDE SEQUENCE</scope>
    <source>
        <strain evidence="1">Expedition CK06-06</strain>
    </source>
</reference>
<accession>X1RBP1</accession>
<dbReference type="AlphaFoldDB" id="X1RBP1"/>
<organism evidence="1">
    <name type="scientific">marine sediment metagenome</name>
    <dbReference type="NCBI Taxonomy" id="412755"/>
    <lineage>
        <taxon>unclassified sequences</taxon>
        <taxon>metagenomes</taxon>
        <taxon>ecological metagenomes</taxon>
    </lineage>
</organism>
<proteinExistence type="predicted"/>
<feature type="non-terminal residue" evidence="1">
    <location>
        <position position="69"/>
    </location>
</feature>
<name>X1RBP1_9ZZZZ</name>
<comment type="caution">
    <text evidence="1">The sequence shown here is derived from an EMBL/GenBank/DDBJ whole genome shotgun (WGS) entry which is preliminary data.</text>
</comment>
<protein>
    <submittedName>
        <fullName evidence="1">Uncharacterized protein</fullName>
    </submittedName>
</protein>
<gene>
    <name evidence="1" type="ORF">S06H3_52922</name>
</gene>
<sequence>MKPQELANWYKKKEINTTGSFKWEDQQYHPLPQDFADMIGWRELAEKTAAVYKSLPDSQQQKTMIYCRG</sequence>